<dbReference type="SUPFAM" id="SSF56176">
    <property type="entry name" value="FAD-binding/transporter-associated domain-like"/>
    <property type="match status" value="1"/>
</dbReference>
<evidence type="ECO:0000256" key="12">
    <source>
        <dbReference type="ARBA" id="ARBA00023002"/>
    </source>
</evidence>
<comment type="cofactor">
    <cofactor evidence="1 16">
        <name>FAD</name>
        <dbReference type="ChEBI" id="CHEBI:57692"/>
    </cofactor>
</comment>
<dbReference type="GO" id="GO:0008762">
    <property type="term" value="F:UDP-N-acetylmuramate dehydrogenase activity"/>
    <property type="evidence" value="ECO:0007669"/>
    <property type="project" value="UniProtKB-UniRule"/>
</dbReference>
<dbReference type="Pfam" id="PF01565">
    <property type="entry name" value="FAD_binding_4"/>
    <property type="match status" value="1"/>
</dbReference>
<evidence type="ECO:0000256" key="9">
    <source>
        <dbReference type="ARBA" id="ARBA00022857"/>
    </source>
</evidence>
<evidence type="ECO:0000256" key="13">
    <source>
        <dbReference type="ARBA" id="ARBA00023306"/>
    </source>
</evidence>
<evidence type="ECO:0000313" key="19">
    <source>
        <dbReference type="Proteomes" id="UP000268059"/>
    </source>
</evidence>
<dbReference type="Proteomes" id="UP000268059">
    <property type="component" value="Chromosome"/>
</dbReference>
<comment type="subcellular location">
    <subcellularLocation>
        <location evidence="3 16">Cytoplasm</location>
    </subcellularLocation>
</comment>
<reference evidence="18 19" key="1">
    <citation type="submission" date="2018-11" db="EMBL/GenBank/DDBJ databases">
        <title>Novel Erysipelotrichaceae bacterium isolated from small intestine of a swine.</title>
        <authorList>
            <person name="Kim J.S."/>
            <person name="Choe H."/>
            <person name="Lee Y.R."/>
            <person name="Kim K.M."/>
            <person name="Park D.S."/>
        </authorList>
    </citation>
    <scope>NUCLEOTIDE SEQUENCE [LARGE SCALE GENOMIC DNA]</scope>
    <source>
        <strain evidence="18 19">SG0102</strain>
    </source>
</reference>
<dbReference type="InterPro" id="IPR016166">
    <property type="entry name" value="FAD-bd_PCMH"/>
</dbReference>
<dbReference type="EMBL" id="AP019309">
    <property type="protein sequence ID" value="BBH25905.1"/>
    <property type="molecule type" value="Genomic_DNA"/>
</dbReference>
<dbReference type="Gene3D" id="3.30.465.10">
    <property type="match status" value="1"/>
</dbReference>
<dbReference type="UniPathway" id="UPA00219"/>
<keyword evidence="10 16" id="KW-0133">Cell shape</keyword>
<keyword evidence="13 16" id="KW-0131">Cell cycle</keyword>
<comment type="similarity">
    <text evidence="16">Belongs to the MurB family.</text>
</comment>
<evidence type="ECO:0000256" key="16">
    <source>
        <dbReference type="HAMAP-Rule" id="MF_00037"/>
    </source>
</evidence>
<dbReference type="NCBIfam" id="TIGR00179">
    <property type="entry name" value="murB"/>
    <property type="match status" value="1"/>
</dbReference>
<dbReference type="HAMAP" id="MF_00037">
    <property type="entry name" value="MurB"/>
    <property type="match status" value="1"/>
</dbReference>
<keyword evidence="11 16" id="KW-0573">Peptidoglycan synthesis</keyword>
<dbReference type="PANTHER" id="PTHR21071:SF4">
    <property type="entry name" value="UDP-N-ACETYLENOLPYRUVOYLGLUCOSAMINE REDUCTASE"/>
    <property type="match status" value="1"/>
</dbReference>
<evidence type="ECO:0000259" key="17">
    <source>
        <dbReference type="PROSITE" id="PS51387"/>
    </source>
</evidence>
<organism evidence="18 19">
    <name type="scientific">Intestinibaculum porci</name>
    <dbReference type="NCBI Taxonomy" id="2487118"/>
    <lineage>
        <taxon>Bacteria</taxon>
        <taxon>Bacillati</taxon>
        <taxon>Bacillota</taxon>
        <taxon>Erysipelotrichia</taxon>
        <taxon>Erysipelotrichales</taxon>
        <taxon>Erysipelotrichaceae</taxon>
        <taxon>Intestinibaculum</taxon>
    </lineage>
</organism>
<dbReference type="PROSITE" id="PS51387">
    <property type="entry name" value="FAD_PCMH"/>
    <property type="match status" value="1"/>
</dbReference>
<dbReference type="GO" id="GO:0071949">
    <property type="term" value="F:FAD binding"/>
    <property type="evidence" value="ECO:0007669"/>
    <property type="project" value="InterPro"/>
</dbReference>
<keyword evidence="14 16" id="KW-0961">Cell wall biogenesis/degradation</keyword>
<dbReference type="GO" id="GO:0071555">
    <property type="term" value="P:cell wall organization"/>
    <property type="evidence" value="ECO:0007669"/>
    <property type="project" value="UniProtKB-KW"/>
</dbReference>
<name>A0A3G9JC03_9FIRM</name>
<dbReference type="AlphaFoldDB" id="A0A3G9JC03"/>
<evidence type="ECO:0000256" key="11">
    <source>
        <dbReference type="ARBA" id="ARBA00022984"/>
    </source>
</evidence>
<dbReference type="Gene3D" id="3.90.78.10">
    <property type="entry name" value="UDP-N-acetylenolpyruvoylglucosamine reductase, C-terminal domain"/>
    <property type="match status" value="1"/>
</dbReference>
<evidence type="ECO:0000313" key="18">
    <source>
        <dbReference type="EMBL" id="BBH25905.1"/>
    </source>
</evidence>
<accession>A0A3G9JC03</accession>
<feature type="active site" evidence="16">
    <location>
        <position position="165"/>
    </location>
</feature>
<evidence type="ECO:0000256" key="10">
    <source>
        <dbReference type="ARBA" id="ARBA00022960"/>
    </source>
</evidence>
<dbReference type="SUPFAM" id="SSF56194">
    <property type="entry name" value="Uridine diphospho-N-Acetylenolpyruvylglucosamine reductase, MurB, C-terminal domain"/>
    <property type="match status" value="1"/>
</dbReference>
<evidence type="ECO:0000256" key="15">
    <source>
        <dbReference type="ARBA" id="ARBA00048914"/>
    </source>
</evidence>
<evidence type="ECO:0000256" key="3">
    <source>
        <dbReference type="ARBA" id="ARBA00004496"/>
    </source>
</evidence>
<keyword evidence="8 16" id="KW-0274">FAD</keyword>
<dbReference type="InParanoid" id="A0A3G9JC03"/>
<feature type="domain" description="FAD-binding PCMH-type" evidence="17">
    <location>
        <begin position="16"/>
        <end position="189"/>
    </location>
</feature>
<dbReference type="EC" id="1.3.1.98" evidence="16"/>
<keyword evidence="6 16" id="KW-0132">Cell division</keyword>
<evidence type="ECO:0000256" key="8">
    <source>
        <dbReference type="ARBA" id="ARBA00022827"/>
    </source>
</evidence>
<dbReference type="InterPro" id="IPR036635">
    <property type="entry name" value="MurB_C_sf"/>
</dbReference>
<dbReference type="Gene3D" id="3.30.43.10">
    <property type="entry name" value="Uridine Diphospho-n-acetylenolpyruvylglucosamine Reductase, domain 2"/>
    <property type="match status" value="1"/>
</dbReference>
<dbReference type="KEGG" id="ebm:SG0102_08390"/>
<proteinExistence type="inferred from homology"/>
<comment type="catalytic activity">
    <reaction evidence="15 16">
        <text>UDP-N-acetyl-alpha-D-muramate + NADP(+) = UDP-N-acetyl-3-O-(1-carboxyvinyl)-alpha-D-glucosamine + NADPH + H(+)</text>
        <dbReference type="Rhea" id="RHEA:12248"/>
        <dbReference type="ChEBI" id="CHEBI:15378"/>
        <dbReference type="ChEBI" id="CHEBI:57783"/>
        <dbReference type="ChEBI" id="CHEBI:58349"/>
        <dbReference type="ChEBI" id="CHEBI:68483"/>
        <dbReference type="ChEBI" id="CHEBI:70757"/>
        <dbReference type="EC" id="1.3.1.98"/>
    </reaction>
</comment>
<dbReference type="InterPro" id="IPR016169">
    <property type="entry name" value="FAD-bd_PCMH_sub2"/>
</dbReference>
<comment type="function">
    <text evidence="2 16">Cell wall formation.</text>
</comment>
<dbReference type="NCBIfam" id="NF000755">
    <property type="entry name" value="PRK00046.1"/>
    <property type="match status" value="1"/>
</dbReference>
<evidence type="ECO:0000256" key="6">
    <source>
        <dbReference type="ARBA" id="ARBA00022618"/>
    </source>
</evidence>
<gene>
    <name evidence="16 18" type="primary">murB</name>
    <name evidence="18" type="ORF">SG0102_08390</name>
</gene>
<protein>
    <recommendedName>
        <fullName evidence="16">UDP-N-acetylenolpyruvoylglucosamine reductase</fullName>
        <ecNumber evidence="16">1.3.1.98</ecNumber>
    </recommendedName>
    <alternativeName>
        <fullName evidence="16">UDP-N-acetylmuramate dehydrogenase</fullName>
    </alternativeName>
</protein>
<evidence type="ECO:0000256" key="7">
    <source>
        <dbReference type="ARBA" id="ARBA00022630"/>
    </source>
</evidence>
<dbReference type="PANTHER" id="PTHR21071">
    <property type="entry name" value="UDP-N-ACETYLENOLPYRUVOYLGLUCOSAMINE REDUCTASE"/>
    <property type="match status" value="1"/>
</dbReference>
<dbReference type="RefSeq" id="WP_125118820.1">
    <property type="nucleotide sequence ID" value="NZ_AP019309.1"/>
</dbReference>
<keyword evidence="12 16" id="KW-0560">Oxidoreductase</keyword>
<dbReference type="InterPro" id="IPR016167">
    <property type="entry name" value="FAD-bd_PCMH_sub1"/>
</dbReference>
<keyword evidence="7 16" id="KW-0285">Flavoprotein</keyword>
<dbReference type="InterPro" id="IPR006094">
    <property type="entry name" value="Oxid_FAD_bind_N"/>
</dbReference>
<evidence type="ECO:0000256" key="14">
    <source>
        <dbReference type="ARBA" id="ARBA00023316"/>
    </source>
</evidence>
<dbReference type="OrthoDB" id="9804753at2"/>
<feature type="active site" description="Proton donor" evidence="16">
    <location>
        <position position="239"/>
    </location>
</feature>
<dbReference type="NCBIfam" id="NF010478">
    <property type="entry name" value="PRK13903.1"/>
    <property type="match status" value="1"/>
</dbReference>
<evidence type="ECO:0000256" key="2">
    <source>
        <dbReference type="ARBA" id="ARBA00003921"/>
    </source>
</evidence>
<evidence type="ECO:0000256" key="4">
    <source>
        <dbReference type="ARBA" id="ARBA00004752"/>
    </source>
</evidence>
<dbReference type="GO" id="GO:0051301">
    <property type="term" value="P:cell division"/>
    <property type="evidence" value="ECO:0007669"/>
    <property type="project" value="UniProtKB-KW"/>
</dbReference>
<dbReference type="InterPro" id="IPR011601">
    <property type="entry name" value="MurB_C"/>
</dbReference>
<dbReference type="GO" id="GO:0005829">
    <property type="term" value="C:cytosol"/>
    <property type="evidence" value="ECO:0007669"/>
    <property type="project" value="TreeGrafter"/>
</dbReference>
<sequence>MKLEENKSLKDYLTMRLGGKARYFAEIQTKDDVVEAFQFAAAHQLKTFVIGGGSNTLADDEGFDGLVMHMCLKGRTILEDNADDIVIRYGAGEILDEVISESVDMHLTGIEAMSLIPGTIGAAPVQNVGAYGQDISQSFVELEAYDMHTRAFVTLSKEDCQFAYRASIFRGKDWGRYIIVSVTLRLQKGNPQPPFYKQVQARLDEKGITSYTPALIRETVIEIRKWKLPDPHYIPNSGSFFKNAIITKQKLAHLQEKYPTLKGFAMGNDTFKISTGWLIDQAGLKGASMYGMRVHDRNALVLTNVGAKSYHALAKAREDIIAEVNKQFGIKIVQEVLEMH</sequence>
<comment type="pathway">
    <text evidence="4 16">Cell wall biogenesis; peptidoglycan biosynthesis.</text>
</comment>
<keyword evidence="19" id="KW-1185">Reference proteome</keyword>
<dbReference type="Pfam" id="PF02873">
    <property type="entry name" value="MurB_C"/>
    <property type="match status" value="1"/>
</dbReference>
<evidence type="ECO:0000256" key="1">
    <source>
        <dbReference type="ARBA" id="ARBA00001974"/>
    </source>
</evidence>
<keyword evidence="5 16" id="KW-0963">Cytoplasm</keyword>
<dbReference type="InterPro" id="IPR036318">
    <property type="entry name" value="FAD-bd_PCMH-like_sf"/>
</dbReference>
<evidence type="ECO:0000256" key="5">
    <source>
        <dbReference type="ARBA" id="ARBA00022490"/>
    </source>
</evidence>
<dbReference type="GO" id="GO:0008360">
    <property type="term" value="P:regulation of cell shape"/>
    <property type="evidence" value="ECO:0007669"/>
    <property type="project" value="UniProtKB-KW"/>
</dbReference>
<dbReference type="GO" id="GO:0009252">
    <property type="term" value="P:peptidoglycan biosynthetic process"/>
    <property type="evidence" value="ECO:0007669"/>
    <property type="project" value="UniProtKB-UniRule"/>
</dbReference>
<dbReference type="InterPro" id="IPR003170">
    <property type="entry name" value="MurB"/>
</dbReference>
<keyword evidence="9 16" id="KW-0521">NADP</keyword>
<feature type="active site" evidence="16">
    <location>
        <position position="335"/>
    </location>
</feature>